<reference evidence="2" key="1">
    <citation type="submission" date="2014-09" db="EMBL/GenBank/DDBJ databases">
        <authorList>
            <person name="Magalhaes I.L.F."/>
            <person name="Oliveira U."/>
            <person name="Santos F.R."/>
            <person name="Vidigal T.H.D.A."/>
            <person name="Brescovit A.D."/>
            <person name="Santos A.J."/>
        </authorList>
    </citation>
    <scope>NUCLEOTIDE SEQUENCE</scope>
    <source>
        <tissue evidence="2">Shoot tissue taken approximately 20 cm above the soil surface</tissue>
    </source>
</reference>
<evidence type="ECO:0000313" key="2">
    <source>
        <dbReference type="EMBL" id="JAD89670.1"/>
    </source>
</evidence>
<feature type="compositionally biased region" description="Low complexity" evidence="1">
    <location>
        <begin position="164"/>
        <end position="177"/>
    </location>
</feature>
<feature type="compositionally biased region" description="Basic and acidic residues" evidence="1">
    <location>
        <begin position="240"/>
        <end position="256"/>
    </location>
</feature>
<organism evidence="2">
    <name type="scientific">Arundo donax</name>
    <name type="common">Giant reed</name>
    <name type="synonym">Donax arundinaceus</name>
    <dbReference type="NCBI Taxonomy" id="35708"/>
    <lineage>
        <taxon>Eukaryota</taxon>
        <taxon>Viridiplantae</taxon>
        <taxon>Streptophyta</taxon>
        <taxon>Embryophyta</taxon>
        <taxon>Tracheophyta</taxon>
        <taxon>Spermatophyta</taxon>
        <taxon>Magnoliopsida</taxon>
        <taxon>Liliopsida</taxon>
        <taxon>Poales</taxon>
        <taxon>Poaceae</taxon>
        <taxon>PACMAD clade</taxon>
        <taxon>Arundinoideae</taxon>
        <taxon>Arundineae</taxon>
        <taxon>Arundo</taxon>
    </lineage>
</organism>
<dbReference type="AlphaFoldDB" id="A0A0A9DVK4"/>
<reference evidence="2" key="2">
    <citation type="journal article" date="2015" name="Data Brief">
        <title>Shoot transcriptome of the giant reed, Arundo donax.</title>
        <authorList>
            <person name="Barrero R.A."/>
            <person name="Guerrero F.D."/>
            <person name="Moolhuijzen P."/>
            <person name="Goolsby J.A."/>
            <person name="Tidwell J."/>
            <person name="Bellgard S.E."/>
            <person name="Bellgard M.I."/>
        </authorList>
    </citation>
    <scope>NUCLEOTIDE SEQUENCE</scope>
    <source>
        <tissue evidence="2">Shoot tissue taken approximately 20 cm above the soil surface</tissue>
    </source>
</reference>
<feature type="region of interest" description="Disordered" evidence="1">
    <location>
        <begin position="1"/>
        <end position="291"/>
    </location>
</feature>
<feature type="compositionally biased region" description="Basic residues" evidence="1">
    <location>
        <begin position="143"/>
        <end position="163"/>
    </location>
</feature>
<proteinExistence type="predicted"/>
<name>A0A0A9DVK4_ARUDO</name>
<feature type="compositionally biased region" description="Basic and acidic residues" evidence="1">
    <location>
        <begin position="54"/>
        <end position="63"/>
    </location>
</feature>
<protein>
    <submittedName>
        <fullName evidence="2">Uncharacterized protein</fullName>
    </submittedName>
</protein>
<feature type="compositionally biased region" description="Basic residues" evidence="1">
    <location>
        <begin position="273"/>
        <end position="283"/>
    </location>
</feature>
<sequence>MGAAAGEDSAQLHGGQSGHLHRRAAGRRRPAPRQLGGTARAEGPAGTCTGLRESGIRREHHPEQQPGRRPQRLVPPRALHALRPRRRAARAPSHGAGIPLARRRAAQREAHPRHQPHADVDGPRADHHRQAHALRHLPGLRLGPRRRAGERRAAVHQRRRSRRQPVAQRGAGPGARRAVVRDRRRVPRRGQASEPRHDLRPGPRRRRRPHGRRPPGVPGGPEGPRQAPQEAHRQGAQAGRHAEADGRGRRHSEGGGRRGGARAPGVQQLPAGRVHHAHQHGQRGLRGLLHQ</sequence>
<feature type="compositionally biased region" description="Basic and acidic residues" evidence="1">
    <location>
        <begin position="106"/>
        <end position="125"/>
    </location>
</feature>
<feature type="compositionally biased region" description="Basic residues" evidence="1">
    <location>
        <begin position="202"/>
        <end position="213"/>
    </location>
</feature>
<feature type="compositionally biased region" description="Basic residues" evidence="1">
    <location>
        <begin position="19"/>
        <end position="31"/>
    </location>
</feature>
<feature type="compositionally biased region" description="Basic residues" evidence="1">
    <location>
        <begin position="80"/>
        <end position="89"/>
    </location>
</feature>
<accession>A0A0A9DVK4</accession>
<dbReference type="EMBL" id="GBRH01208225">
    <property type="protein sequence ID" value="JAD89670.1"/>
    <property type="molecule type" value="Transcribed_RNA"/>
</dbReference>
<feature type="compositionally biased region" description="Basic residues" evidence="1">
    <location>
        <begin position="126"/>
        <end position="135"/>
    </location>
</feature>
<evidence type="ECO:0000256" key="1">
    <source>
        <dbReference type="SAM" id="MobiDB-lite"/>
    </source>
</evidence>